<dbReference type="AlphaFoldDB" id="A0A655RG57"/>
<accession>A0A655RG57</accession>
<dbReference type="Proteomes" id="UP000046067">
    <property type="component" value="Unassembled WGS sequence"/>
</dbReference>
<evidence type="ECO:0000313" key="1">
    <source>
        <dbReference type="EMBL" id="CSA97408.1"/>
    </source>
</evidence>
<name>A0A655RG57_VIBCL</name>
<dbReference type="EMBL" id="CWOW01000017">
    <property type="protein sequence ID" value="CSA97408.1"/>
    <property type="molecule type" value="Genomic_DNA"/>
</dbReference>
<evidence type="ECO:0000313" key="2">
    <source>
        <dbReference type="EMBL" id="CSC28849.1"/>
    </source>
</evidence>
<evidence type="ECO:0000313" key="3">
    <source>
        <dbReference type="Proteomes" id="UP000044806"/>
    </source>
</evidence>
<gene>
    <name evidence="1" type="ORF">ERS013165_02949</name>
    <name evidence="2" type="ORF">ERS013201_02245</name>
</gene>
<reference evidence="3 4" key="1">
    <citation type="submission" date="2015-07" db="EMBL/GenBank/DDBJ databases">
        <authorList>
            <consortium name="Pathogen Informatics"/>
        </authorList>
    </citation>
    <scope>NUCLEOTIDE SEQUENCE [LARGE SCALE GENOMIC DNA]</scope>
    <source>
        <strain evidence="2 4">A325</strain>
        <strain evidence="1 3">A51</strain>
    </source>
</reference>
<organism evidence="1 3">
    <name type="scientific">Vibrio cholerae</name>
    <dbReference type="NCBI Taxonomy" id="666"/>
    <lineage>
        <taxon>Bacteria</taxon>
        <taxon>Pseudomonadati</taxon>
        <taxon>Pseudomonadota</taxon>
        <taxon>Gammaproteobacteria</taxon>
        <taxon>Vibrionales</taxon>
        <taxon>Vibrionaceae</taxon>
        <taxon>Vibrio</taxon>
    </lineage>
</organism>
<sequence>MGERDQGLFVFAFWQNRKFSDGFIRFMQRLFNGVL</sequence>
<evidence type="ECO:0000313" key="4">
    <source>
        <dbReference type="Proteomes" id="UP000046067"/>
    </source>
</evidence>
<dbReference type="EMBL" id="CWQJ01000013">
    <property type="protein sequence ID" value="CSC28849.1"/>
    <property type="molecule type" value="Genomic_DNA"/>
</dbReference>
<protein>
    <submittedName>
        <fullName evidence="1">Uncharacterized protein</fullName>
    </submittedName>
</protein>
<dbReference type="Proteomes" id="UP000044806">
    <property type="component" value="Unassembled WGS sequence"/>
</dbReference>
<proteinExistence type="predicted"/>